<dbReference type="Proteomes" id="UP000704467">
    <property type="component" value="Unassembled WGS sequence"/>
</dbReference>
<dbReference type="EMBL" id="JAAVLN010000002">
    <property type="protein sequence ID" value="NKC04332.1"/>
    <property type="molecule type" value="Genomic_DNA"/>
</dbReference>
<evidence type="ECO:0000256" key="1">
    <source>
        <dbReference type="SAM" id="MobiDB-lite"/>
    </source>
</evidence>
<keyword evidence="2" id="KW-0732">Signal</keyword>
<evidence type="ECO:0000313" key="3">
    <source>
        <dbReference type="EMBL" id="NKC04332.1"/>
    </source>
</evidence>
<name>A0ABX1DN03_9HYPH</name>
<keyword evidence="4" id="KW-1185">Reference proteome</keyword>
<organism evidence="3 4">
    <name type="scientific">Brucella haematophila</name>
    <dbReference type="NCBI Taxonomy" id="419474"/>
    <lineage>
        <taxon>Bacteria</taxon>
        <taxon>Pseudomonadati</taxon>
        <taxon>Pseudomonadota</taxon>
        <taxon>Alphaproteobacteria</taxon>
        <taxon>Hyphomicrobiales</taxon>
        <taxon>Brucellaceae</taxon>
        <taxon>Brucella/Ochrobactrum group</taxon>
        <taxon>Brucella</taxon>
    </lineage>
</organism>
<feature type="signal peptide" evidence="2">
    <location>
        <begin position="1"/>
        <end position="21"/>
    </location>
</feature>
<feature type="region of interest" description="Disordered" evidence="1">
    <location>
        <begin position="25"/>
        <end position="51"/>
    </location>
</feature>
<evidence type="ECO:0000256" key="2">
    <source>
        <dbReference type="SAM" id="SignalP"/>
    </source>
</evidence>
<feature type="compositionally biased region" description="Basic and acidic residues" evidence="1">
    <location>
        <begin position="35"/>
        <end position="51"/>
    </location>
</feature>
<feature type="chain" id="PRO_5047308152" evidence="2">
    <location>
        <begin position="22"/>
        <end position="51"/>
    </location>
</feature>
<sequence length="51" mass="5328">MNQVIAAAIAFSFLATPAAFAAQRCPPLETGTEGKGPEARGNQEGRPEAQR</sequence>
<evidence type="ECO:0000313" key="4">
    <source>
        <dbReference type="Proteomes" id="UP000704467"/>
    </source>
</evidence>
<accession>A0ABX1DN03</accession>
<gene>
    <name evidence="3" type="ORF">HED55_17105</name>
</gene>
<proteinExistence type="predicted"/>
<reference evidence="3 4" key="1">
    <citation type="submission" date="2020-03" db="EMBL/GenBank/DDBJ databases">
        <title>Whole genome sequencing of clinical and environmental type strains of Ochrobactrum.</title>
        <authorList>
            <person name="Dharne M."/>
        </authorList>
    </citation>
    <scope>NUCLEOTIDE SEQUENCE [LARGE SCALE GENOMIC DNA]</scope>
    <source>
        <strain evidence="3 4">CIP 109452</strain>
    </source>
</reference>
<protein>
    <submittedName>
        <fullName evidence="3">Uncharacterized protein</fullName>
    </submittedName>
</protein>
<comment type="caution">
    <text evidence="3">The sequence shown here is derived from an EMBL/GenBank/DDBJ whole genome shotgun (WGS) entry which is preliminary data.</text>
</comment>